<keyword evidence="2" id="KW-0964">Secreted</keyword>
<dbReference type="GO" id="GO:0004601">
    <property type="term" value="F:peroxidase activity"/>
    <property type="evidence" value="ECO:0007669"/>
    <property type="project" value="InterPro"/>
</dbReference>
<dbReference type="PANTHER" id="PTHR11475:SF4">
    <property type="entry name" value="CHORION PEROXIDASE"/>
    <property type="match status" value="1"/>
</dbReference>
<dbReference type="PROSITE" id="PS50292">
    <property type="entry name" value="PEROXIDASE_3"/>
    <property type="match status" value="1"/>
</dbReference>
<evidence type="ECO:0000313" key="5">
    <source>
        <dbReference type="EMBL" id="GFR67227.1"/>
    </source>
</evidence>
<comment type="subcellular location">
    <subcellularLocation>
        <location evidence="1">Secreted</location>
    </subcellularLocation>
</comment>
<feature type="compositionally biased region" description="Basic and acidic residues" evidence="4">
    <location>
        <begin position="61"/>
        <end position="74"/>
    </location>
</feature>
<evidence type="ECO:0000256" key="3">
    <source>
        <dbReference type="ARBA" id="ARBA00023180"/>
    </source>
</evidence>
<feature type="region of interest" description="Disordered" evidence="4">
    <location>
        <begin position="44"/>
        <end position="74"/>
    </location>
</feature>
<evidence type="ECO:0000256" key="1">
    <source>
        <dbReference type="ARBA" id="ARBA00004613"/>
    </source>
</evidence>
<dbReference type="InterPro" id="IPR019791">
    <property type="entry name" value="Haem_peroxidase_animal"/>
</dbReference>
<keyword evidence="6" id="KW-1185">Reference proteome</keyword>
<dbReference type="GO" id="GO:0020037">
    <property type="term" value="F:heme binding"/>
    <property type="evidence" value="ECO:0007669"/>
    <property type="project" value="InterPro"/>
</dbReference>
<sequence length="74" mass="8289">MDELRQVTLSKVICDNTENKRIQENVFLPASARNRKVDCSQIPGINLDKWEGDGRGGGGQEGRRPRTDFSGDKQ</sequence>
<evidence type="ECO:0000256" key="4">
    <source>
        <dbReference type="SAM" id="MobiDB-lite"/>
    </source>
</evidence>
<reference evidence="5 6" key="1">
    <citation type="journal article" date="2021" name="Elife">
        <title>Chloroplast acquisition without the gene transfer in kleptoplastic sea slugs, Plakobranchus ocellatus.</title>
        <authorList>
            <person name="Maeda T."/>
            <person name="Takahashi S."/>
            <person name="Yoshida T."/>
            <person name="Shimamura S."/>
            <person name="Takaki Y."/>
            <person name="Nagai Y."/>
            <person name="Toyoda A."/>
            <person name="Suzuki Y."/>
            <person name="Arimoto A."/>
            <person name="Ishii H."/>
            <person name="Satoh N."/>
            <person name="Nishiyama T."/>
            <person name="Hasebe M."/>
            <person name="Maruyama T."/>
            <person name="Minagawa J."/>
            <person name="Obokata J."/>
            <person name="Shigenobu S."/>
        </authorList>
    </citation>
    <scope>NUCLEOTIDE SEQUENCE [LARGE SCALE GENOMIC DNA]</scope>
</reference>
<dbReference type="SUPFAM" id="SSF48113">
    <property type="entry name" value="Heme-dependent peroxidases"/>
    <property type="match status" value="1"/>
</dbReference>
<protein>
    <submittedName>
        <fullName evidence="5">Peroxidasin-like protein</fullName>
    </submittedName>
</protein>
<dbReference type="EMBL" id="BMAT01007591">
    <property type="protein sequence ID" value="GFR67227.1"/>
    <property type="molecule type" value="Genomic_DNA"/>
</dbReference>
<keyword evidence="3" id="KW-0325">Glycoprotein</keyword>
<organism evidence="5 6">
    <name type="scientific">Elysia marginata</name>
    <dbReference type="NCBI Taxonomy" id="1093978"/>
    <lineage>
        <taxon>Eukaryota</taxon>
        <taxon>Metazoa</taxon>
        <taxon>Spiralia</taxon>
        <taxon>Lophotrochozoa</taxon>
        <taxon>Mollusca</taxon>
        <taxon>Gastropoda</taxon>
        <taxon>Heterobranchia</taxon>
        <taxon>Euthyneura</taxon>
        <taxon>Panpulmonata</taxon>
        <taxon>Sacoglossa</taxon>
        <taxon>Placobranchoidea</taxon>
        <taxon>Plakobranchidae</taxon>
        <taxon>Elysia</taxon>
    </lineage>
</organism>
<evidence type="ECO:0000313" key="6">
    <source>
        <dbReference type="Proteomes" id="UP000762676"/>
    </source>
</evidence>
<dbReference type="InterPro" id="IPR010255">
    <property type="entry name" value="Haem_peroxidase_sf"/>
</dbReference>
<evidence type="ECO:0000256" key="2">
    <source>
        <dbReference type="ARBA" id="ARBA00022525"/>
    </source>
</evidence>
<comment type="caution">
    <text evidence="5">The sequence shown here is derived from an EMBL/GenBank/DDBJ whole genome shotgun (WGS) entry which is preliminary data.</text>
</comment>
<dbReference type="InterPro" id="IPR037120">
    <property type="entry name" value="Haem_peroxidase_sf_animal"/>
</dbReference>
<dbReference type="Gene3D" id="1.10.640.10">
    <property type="entry name" value="Haem peroxidase domain superfamily, animal type"/>
    <property type="match status" value="1"/>
</dbReference>
<dbReference type="GO" id="GO:0005576">
    <property type="term" value="C:extracellular region"/>
    <property type="evidence" value="ECO:0007669"/>
    <property type="project" value="UniProtKB-SubCell"/>
</dbReference>
<accession>A0AAV4F1X3</accession>
<dbReference type="GO" id="GO:0006979">
    <property type="term" value="P:response to oxidative stress"/>
    <property type="evidence" value="ECO:0007669"/>
    <property type="project" value="InterPro"/>
</dbReference>
<dbReference type="Proteomes" id="UP000762676">
    <property type="component" value="Unassembled WGS sequence"/>
</dbReference>
<name>A0AAV4F1X3_9GAST</name>
<proteinExistence type="predicted"/>
<dbReference type="PANTHER" id="PTHR11475">
    <property type="entry name" value="OXIDASE/PEROXIDASE"/>
    <property type="match status" value="1"/>
</dbReference>
<gene>
    <name evidence="5" type="ORF">ElyMa_003700400</name>
</gene>
<dbReference type="AlphaFoldDB" id="A0AAV4F1X3"/>